<dbReference type="KEGG" id="nneo:PQG83_01315"/>
<proteinExistence type="inferred from homology"/>
<feature type="domain" description="Large ribosomal subunit protein bL9 C-terminal" evidence="10">
    <location>
        <begin position="70"/>
        <end position="145"/>
    </location>
</feature>
<keyword evidence="4 7" id="KW-0689">Ribosomal protein</keyword>
<name>A0AA96GRV5_9BACT</name>
<dbReference type="GO" id="GO:0003735">
    <property type="term" value="F:structural constituent of ribosome"/>
    <property type="evidence" value="ECO:0007669"/>
    <property type="project" value="InterPro"/>
</dbReference>
<dbReference type="Pfam" id="PF03948">
    <property type="entry name" value="Ribosomal_L9_C"/>
    <property type="match status" value="1"/>
</dbReference>
<dbReference type="InterPro" id="IPR000244">
    <property type="entry name" value="Ribosomal_bL9"/>
</dbReference>
<dbReference type="RefSeq" id="WP_312745871.1">
    <property type="nucleotide sequence ID" value="NZ_CP116968.1"/>
</dbReference>
<organism evidence="11 12">
    <name type="scientific">Candidatus Nitrospira neomarina</name>
    <dbReference type="NCBI Taxonomy" id="3020899"/>
    <lineage>
        <taxon>Bacteria</taxon>
        <taxon>Pseudomonadati</taxon>
        <taxon>Nitrospirota</taxon>
        <taxon>Nitrospiria</taxon>
        <taxon>Nitrospirales</taxon>
        <taxon>Nitrospiraceae</taxon>
        <taxon>Nitrospira</taxon>
    </lineage>
</organism>
<dbReference type="AlphaFoldDB" id="A0AA96GRV5"/>
<dbReference type="InterPro" id="IPR020070">
    <property type="entry name" value="Ribosomal_bL9_N"/>
</dbReference>
<evidence type="ECO:0000259" key="9">
    <source>
        <dbReference type="Pfam" id="PF01281"/>
    </source>
</evidence>
<dbReference type="Gene3D" id="3.10.430.100">
    <property type="entry name" value="Ribosomal protein L9, C-terminal domain"/>
    <property type="match status" value="1"/>
</dbReference>
<reference evidence="11 12" key="1">
    <citation type="submission" date="2023-01" db="EMBL/GenBank/DDBJ databases">
        <title>Cultivation and genomic characterization of new, ubiquitous marine nitrite-oxidizing bacteria from the Nitrospirales.</title>
        <authorList>
            <person name="Mueller A.J."/>
            <person name="Daebeler A."/>
            <person name="Herbold C.W."/>
            <person name="Kirkegaard R.H."/>
            <person name="Daims H."/>
        </authorList>
    </citation>
    <scope>NUCLEOTIDE SEQUENCE [LARGE SCALE GENOMIC DNA]</scope>
    <source>
        <strain evidence="11 12">DK</strain>
    </source>
</reference>
<keyword evidence="2 7" id="KW-0699">rRNA-binding</keyword>
<keyword evidence="12" id="KW-1185">Reference proteome</keyword>
<evidence type="ECO:0000256" key="7">
    <source>
        <dbReference type="HAMAP-Rule" id="MF_00503"/>
    </source>
</evidence>
<dbReference type="PANTHER" id="PTHR21368">
    <property type="entry name" value="50S RIBOSOMAL PROTEIN L9"/>
    <property type="match status" value="1"/>
</dbReference>
<evidence type="ECO:0000313" key="11">
    <source>
        <dbReference type="EMBL" id="WNM62411.1"/>
    </source>
</evidence>
<accession>A0AA96GRV5</accession>
<feature type="domain" description="Ribosomal protein L9" evidence="9">
    <location>
        <begin position="1"/>
        <end position="46"/>
    </location>
</feature>
<dbReference type="GO" id="GO:0005840">
    <property type="term" value="C:ribosome"/>
    <property type="evidence" value="ECO:0007669"/>
    <property type="project" value="UniProtKB-KW"/>
</dbReference>
<comment type="function">
    <text evidence="7">Binds to the 23S rRNA.</text>
</comment>
<evidence type="ECO:0000256" key="5">
    <source>
        <dbReference type="ARBA" id="ARBA00023274"/>
    </source>
</evidence>
<evidence type="ECO:0000313" key="12">
    <source>
        <dbReference type="Proteomes" id="UP001302494"/>
    </source>
</evidence>
<protein>
    <recommendedName>
        <fullName evidence="6 7">Large ribosomal subunit protein bL9</fullName>
    </recommendedName>
</protein>
<feature type="region of interest" description="Disordered" evidence="8">
    <location>
        <begin position="148"/>
        <end position="169"/>
    </location>
</feature>
<evidence type="ECO:0000256" key="6">
    <source>
        <dbReference type="ARBA" id="ARBA00035292"/>
    </source>
</evidence>
<keyword evidence="3 7" id="KW-0694">RNA-binding</keyword>
<evidence type="ECO:0000256" key="2">
    <source>
        <dbReference type="ARBA" id="ARBA00022730"/>
    </source>
</evidence>
<dbReference type="SUPFAM" id="SSF55658">
    <property type="entry name" value="L9 N-domain-like"/>
    <property type="match status" value="1"/>
</dbReference>
<dbReference type="HAMAP" id="MF_00503">
    <property type="entry name" value="Ribosomal_bL9"/>
    <property type="match status" value="1"/>
</dbReference>
<dbReference type="InterPro" id="IPR020594">
    <property type="entry name" value="Ribosomal_bL9_bac/chp"/>
</dbReference>
<evidence type="ECO:0000256" key="4">
    <source>
        <dbReference type="ARBA" id="ARBA00022980"/>
    </source>
</evidence>
<dbReference type="InterPro" id="IPR009027">
    <property type="entry name" value="Ribosomal_bL9/RNase_H1_N"/>
</dbReference>
<dbReference type="EMBL" id="CP116968">
    <property type="protein sequence ID" value="WNM62411.1"/>
    <property type="molecule type" value="Genomic_DNA"/>
</dbReference>
<dbReference type="Proteomes" id="UP001302494">
    <property type="component" value="Chromosome"/>
</dbReference>
<dbReference type="GO" id="GO:1990904">
    <property type="term" value="C:ribonucleoprotein complex"/>
    <property type="evidence" value="ECO:0007669"/>
    <property type="project" value="UniProtKB-KW"/>
</dbReference>
<dbReference type="InterPro" id="IPR036791">
    <property type="entry name" value="Ribosomal_bL9_C_sf"/>
</dbReference>
<evidence type="ECO:0000256" key="8">
    <source>
        <dbReference type="SAM" id="MobiDB-lite"/>
    </source>
</evidence>
<dbReference type="SUPFAM" id="SSF55653">
    <property type="entry name" value="Ribosomal protein L9 C-domain"/>
    <property type="match status" value="1"/>
</dbReference>
<evidence type="ECO:0000256" key="1">
    <source>
        <dbReference type="ARBA" id="ARBA00010605"/>
    </source>
</evidence>
<dbReference type="GO" id="GO:0006412">
    <property type="term" value="P:translation"/>
    <property type="evidence" value="ECO:0007669"/>
    <property type="project" value="UniProtKB-UniRule"/>
</dbReference>
<comment type="similarity">
    <text evidence="1 7">Belongs to the bacterial ribosomal protein bL9 family.</text>
</comment>
<evidence type="ECO:0000256" key="3">
    <source>
        <dbReference type="ARBA" id="ARBA00022884"/>
    </source>
</evidence>
<dbReference type="InterPro" id="IPR036935">
    <property type="entry name" value="Ribosomal_bL9_N_sf"/>
</dbReference>
<dbReference type="InterPro" id="IPR020069">
    <property type="entry name" value="Ribosomal_bL9_C"/>
</dbReference>
<sequence length="169" mass="18684">MKVILQENVEGLGYLGDVLTVAKGYARNYLLPRKKAVVAEERQVKLLQHIKRQIDQKAKKELESLGESGKNLSKISLTFEVQTGKDDKLFGSVTSKDVAERLAAQGVEVDRRKIHLPQPLKELGTFSVAIKLHRDVVPKINVTLVKKAAEEATPEGGSEKDQADEAVDE</sequence>
<dbReference type="NCBIfam" id="TIGR00158">
    <property type="entry name" value="L9"/>
    <property type="match status" value="1"/>
</dbReference>
<evidence type="ECO:0000259" key="10">
    <source>
        <dbReference type="Pfam" id="PF03948"/>
    </source>
</evidence>
<dbReference type="GO" id="GO:0019843">
    <property type="term" value="F:rRNA binding"/>
    <property type="evidence" value="ECO:0007669"/>
    <property type="project" value="UniProtKB-UniRule"/>
</dbReference>
<dbReference type="Pfam" id="PF01281">
    <property type="entry name" value="Ribosomal_L9_N"/>
    <property type="match status" value="1"/>
</dbReference>
<keyword evidence="5 7" id="KW-0687">Ribonucleoprotein</keyword>
<gene>
    <name evidence="7 11" type="primary">rplI</name>
    <name evidence="11" type="ORF">PQG83_01315</name>
</gene>
<dbReference type="Gene3D" id="3.40.5.10">
    <property type="entry name" value="Ribosomal protein L9, N-terminal domain"/>
    <property type="match status" value="1"/>
</dbReference>